<dbReference type="InterPro" id="IPR002110">
    <property type="entry name" value="Ankyrin_rpt"/>
</dbReference>
<dbReference type="PANTHER" id="PTHR24126:SF14">
    <property type="entry name" value="ANK_REP_REGION DOMAIN-CONTAINING PROTEIN"/>
    <property type="match status" value="1"/>
</dbReference>
<evidence type="ECO:0000256" key="1">
    <source>
        <dbReference type="ARBA" id="ARBA00022737"/>
    </source>
</evidence>
<dbReference type="SUPFAM" id="SSF48403">
    <property type="entry name" value="Ankyrin repeat"/>
    <property type="match status" value="1"/>
</dbReference>
<evidence type="ECO:0000256" key="3">
    <source>
        <dbReference type="PROSITE-ProRule" id="PRU00023"/>
    </source>
</evidence>
<dbReference type="AlphaFoldDB" id="A0A1Q9F4V5"/>
<dbReference type="Gene3D" id="1.25.40.20">
    <property type="entry name" value="Ankyrin repeat-containing domain"/>
    <property type="match status" value="2"/>
</dbReference>
<dbReference type="EMBL" id="LSRX01000012">
    <property type="protein sequence ID" value="OLQ14718.1"/>
    <property type="molecule type" value="Genomic_DNA"/>
</dbReference>
<reference evidence="4 5" key="1">
    <citation type="submission" date="2016-02" db="EMBL/GenBank/DDBJ databases">
        <title>Genome analysis of coral dinoflagellate symbionts highlights evolutionary adaptations to a symbiotic lifestyle.</title>
        <authorList>
            <person name="Aranda M."/>
            <person name="Li Y."/>
            <person name="Liew Y.J."/>
            <person name="Baumgarten S."/>
            <person name="Simakov O."/>
            <person name="Wilson M."/>
            <person name="Piel J."/>
            <person name="Ashoor H."/>
            <person name="Bougouffa S."/>
            <person name="Bajic V.B."/>
            <person name="Ryu T."/>
            <person name="Ravasi T."/>
            <person name="Bayer T."/>
            <person name="Micklem G."/>
            <person name="Kim H."/>
            <person name="Bhak J."/>
            <person name="Lajeunesse T.C."/>
            <person name="Voolstra C.R."/>
        </authorList>
    </citation>
    <scope>NUCLEOTIDE SEQUENCE [LARGE SCALE GENOMIC DNA]</scope>
    <source>
        <strain evidence="4 5">CCMP2467</strain>
    </source>
</reference>
<dbReference type="Proteomes" id="UP000186817">
    <property type="component" value="Unassembled WGS sequence"/>
</dbReference>
<keyword evidence="1" id="KW-0677">Repeat</keyword>
<protein>
    <submittedName>
        <fullName evidence="4">Protein TANC1</fullName>
    </submittedName>
</protein>
<dbReference type="PROSITE" id="PS50297">
    <property type="entry name" value="ANK_REP_REGION"/>
    <property type="match status" value="1"/>
</dbReference>
<feature type="repeat" description="ANK" evidence="3">
    <location>
        <begin position="221"/>
        <end position="253"/>
    </location>
</feature>
<proteinExistence type="predicted"/>
<dbReference type="InterPro" id="IPR036770">
    <property type="entry name" value="Ankyrin_rpt-contain_sf"/>
</dbReference>
<organism evidence="4 5">
    <name type="scientific">Symbiodinium microadriaticum</name>
    <name type="common">Dinoflagellate</name>
    <name type="synonym">Zooxanthella microadriatica</name>
    <dbReference type="NCBI Taxonomy" id="2951"/>
    <lineage>
        <taxon>Eukaryota</taxon>
        <taxon>Sar</taxon>
        <taxon>Alveolata</taxon>
        <taxon>Dinophyceae</taxon>
        <taxon>Suessiales</taxon>
        <taxon>Symbiodiniaceae</taxon>
        <taxon>Symbiodinium</taxon>
    </lineage>
</organism>
<dbReference type="PROSITE" id="PS50088">
    <property type="entry name" value="ANK_REPEAT"/>
    <property type="match status" value="1"/>
</dbReference>
<evidence type="ECO:0000313" key="4">
    <source>
        <dbReference type="EMBL" id="OLQ14718.1"/>
    </source>
</evidence>
<dbReference type="Pfam" id="PF00023">
    <property type="entry name" value="Ank"/>
    <property type="match status" value="1"/>
</dbReference>
<gene>
    <name evidence="4" type="primary">TANC1</name>
    <name evidence="4" type="ORF">AK812_SmicGene1133</name>
</gene>
<keyword evidence="2 3" id="KW-0040">ANK repeat</keyword>
<name>A0A1Q9F4V5_SYMMI</name>
<accession>A0A1Q9F4V5</accession>
<dbReference type="SMART" id="SM00248">
    <property type="entry name" value="ANK"/>
    <property type="match status" value="3"/>
</dbReference>
<keyword evidence="5" id="KW-1185">Reference proteome</keyword>
<evidence type="ECO:0000256" key="2">
    <source>
        <dbReference type="ARBA" id="ARBA00023043"/>
    </source>
</evidence>
<sequence length="478" mass="52022">MLDSGLLVGVQPEHATGAAGAFRSSKKFTGHFATCRTMLIHLSGVLQRNADWDYGWKIAAQLLQGSEEEDLLDLVQCNAVIAAIAASDLPHPWVAALRLLDLERGLGLQVDAVALNSVISCCGETEGIVAWQRALVLCDLSSPLRVQLDIIGWHKRPSHEIPSPKAPDKILPDDALWEDVGRPEAIHIIFGQLVNSFSKALSPNPAEFVARSGSLGDKDMQGKMPLTVAAQCNHLEVLRLLLGARANSNLKDHEALAVDWMQGAFAWMFVRAMQLLLDGGADKDLANDRYGCYLVVLCCGHAAAVRLLVAASASFDLTDEEGNNIGNKLISAMVRSVDIAKSAVRNFLAISYAVAKALVEFGAAKDQTTRMGITPLFVAAYFGRFHVAQFLVQAEDEGVLPRYLYNSPAWQKGGDRRELRWLNAALHVCSGAAPLPVVSALLRRIRRSRMHPDAVTWTALIAGSGRTCPRRGFHPYHD</sequence>
<comment type="caution">
    <text evidence="4">The sequence shown here is derived from an EMBL/GenBank/DDBJ whole genome shotgun (WGS) entry which is preliminary data.</text>
</comment>
<dbReference type="PANTHER" id="PTHR24126">
    <property type="entry name" value="ANKYRIN REPEAT, PH AND SEC7 DOMAIN CONTAINING PROTEIN SECG-RELATED"/>
    <property type="match status" value="1"/>
</dbReference>
<evidence type="ECO:0000313" key="5">
    <source>
        <dbReference type="Proteomes" id="UP000186817"/>
    </source>
</evidence>
<dbReference type="OrthoDB" id="283575at2759"/>